<dbReference type="NCBIfam" id="TIGR02075">
    <property type="entry name" value="pyrH_bact"/>
    <property type="match status" value="1"/>
</dbReference>
<dbReference type="RefSeq" id="WP_004007126.1">
    <property type="nucleotide sequence ID" value="NZ_CP068112.1"/>
</dbReference>
<dbReference type="EC" id="2.7.4.22" evidence="11"/>
<comment type="catalytic activity">
    <reaction evidence="10 11">
        <text>UMP + ATP = UDP + ADP</text>
        <dbReference type="Rhea" id="RHEA:24400"/>
        <dbReference type="ChEBI" id="CHEBI:30616"/>
        <dbReference type="ChEBI" id="CHEBI:57865"/>
        <dbReference type="ChEBI" id="CHEBI:58223"/>
        <dbReference type="ChEBI" id="CHEBI:456216"/>
        <dbReference type="EC" id="2.7.4.22"/>
    </reaction>
</comment>
<dbReference type="Proteomes" id="UP000553981">
    <property type="component" value="Unassembled WGS sequence"/>
</dbReference>
<evidence type="ECO:0000313" key="14">
    <source>
        <dbReference type="EMBL" id="SQB64937.1"/>
    </source>
</evidence>
<evidence type="ECO:0000313" key="13">
    <source>
        <dbReference type="EMBL" id="NMW87534.1"/>
    </source>
</evidence>
<evidence type="ECO:0000259" key="12">
    <source>
        <dbReference type="Pfam" id="PF00696"/>
    </source>
</evidence>
<evidence type="ECO:0000256" key="4">
    <source>
        <dbReference type="ARBA" id="ARBA00022490"/>
    </source>
</evidence>
<dbReference type="GO" id="GO:0033862">
    <property type="term" value="F:UMP kinase activity"/>
    <property type="evidence" value="ECO:0007669"/>
    <property type="project" value="UniProtKB-EC"/>
</dbReference>
<keyword evidence="6 11" id="KW-0547">Nucleotide-binding</keyword>
<dbReference type="Gene3D" id="3.40.1160.10">
    <property type="entry name" value="Acetylglutamate kinase-like"/>
    <property type="match status" value="1"/>
</dbReference>
<dbReference type="FunFam" id="3.40.1160.10:FF:000001">
    <property type="entry name" value="Uridylate kinase"/>
    <property type="match status" value="1"/>
</dbReference>
<dbReference type="InterPro" id="IPR036393">
    <property type="entry name" value="AceGlu_kinase-like_sf"/>
</dbReference>
<dbReference type="OMA" id="LMGDKQF"/>
<evidence type="ECO:0000256" key="3">
    <source>
        <dbReference type="ARBA" id="ARBA00007614"/>
    </source>
</evidence>
<feature type="binding site" evidence="11">
    <location>
        <position position="58"/>
    </location>
    <ligand>
        <name>UMP</name>
        <dbReference type="ChEBI" id="CHEBI:57865"/>
    </ligand>
</feature>
<dbReference type="InterPro" id="IPR001048">
    <property type="entry name" value="Asp/Glu/Uridylate_kinase"/>
</dbReference>
<dbReference type="UniPathway" id="UPA00159">
    <property type="reaction ID" value="UER00275"/>
</dbReference>
<dbReference type="CDD" id="cd04254">
    <property type="entry name" value="AAK_UMPK-PyrH-Ec"/>
    <property type="match status" value="1"/>
</dbReference>
<evidence type="ECO:0000256" key="8">
    <source>
        <dbReference type="ARBA" id="ARBA00022840"/>
    </source>
</evidence>
<dbReference type="GO" id="GO:0005737">
    <property type="term" value="C:cytoplasm"/>
    <property type="evidence" value="ECO:0007669"/>
    <property type="project" value="UniProtKB-SubCell"/>
</dbReference>
<reference evidence="13 16" key="2">
    <citation type="submission" date="2020-04" db="EMBL/GenBank/DDBJ databases">
        <title>Antimicrobial susceptibility and clonality of vaginal-derived multi-drug resistant Mobiluncus isolates in China.</title>
        <authorList>
            <person name="Zhang X."/>
        </authorList>
    </citation>
    <scope>NUCLEOTIDE SEQUENCE [LARGE SCALE GENOMIC DNA]</scope>
    <source>
        <strain evidence="13 16">19</strain>
    </source>
</reference>
<proteinExistence type="inferred from homology"/>
<comment type="subunit">
    <text evidence="11">Homohexamer.</text>
</comment>
<dbReference type="Pfam" id="PF00696">
    <property type="entry name" value="AA_kinase"/>
    <property type="match status" value="1"/>
</dbReference>
<feature type="binding site" evidence="11">
    <location>
        <position position="59"/>
    </location>
    <ligand>
        <name>ATP</name>
        <dbReference type="ChEBI" id="CHEBI:30616"/>
    </ligand>
</feature>
<gene>
    <name evidence="11 14" type="primary">pyrH</name>
    <name evidence="13" type="ORF">HHJ67_07185</name>
    <name evidence="14" type="ORF">NCTC11820_01258</name>
</gene>
<feature type="binding site" evidence="11">
    <location>
        <begin position="17"/>
        <end position="20"/>
    </location>
    <ligand>
        <name>ATP</name>
        <dbReference type="ChEBI" id="CHEBI:30616"/>
    </ligand>
</feature>
<feature type="binding site" evidence="11">
    <location>
        <position position="173"/>
    </location>
    <ligand>
        <name>ATP</name>
        <dbReference type="ChEBI" id="CHEBI:30616"/>
    </ligand>
</feature>
<dbReference type="GO" id="GO:0006225">
    <property type="term" value="P:UDP biosynthetic process"/>
    <property type="evidence" value="ECO:0007669"/>
    <property type="project" value="TreeGrafter"/>
</dbReference>
<evidence type="ECO:0000313" key="15">
    <source>
        <dbReference type="Proteomes" id="UP000250245"/>
    </source>
</evidence>
<reference evidence="14 15" key="1">
    <citation type="submission" date="2018-06" db="EMBL/GenBank/DDBJ databases">
        <authorList>
            <consortium name="Pathogen Informatics"/>
            <person name="Doyle S."/>
        </authorList>
    </citation>
    <scope>NUCLEOTIDE SEQUENCE [LARGE SCALE GENOMIC DNA]</scope>
    <source>
        <strain evidence="14 15">NCTC11820</strain>
    </source>
</reference>
<dbReference type="PANTHER" id="PTHR42833">
    <property type="entry name" value="URIDYLATE KINASE"/>
    <property type="match status" value="1"/>
</dbReference>
<feature type="binding site" evidence="11">
    <location>
        <position position="176"/>
    </location>
    <ligand>
        <name>ATP</name>
        <dbReference type="ChEBI" id="CHEBI:30616"/>
    </ligand>
</feature>
<dbReference type="EMBL" id="UASJ01000001">
    <property type="protein sequence ID" value="SQB64937.1"/>
    <property type="molecule type" value="Genomic_DNA"/>
</dbReference>
<name>A0A2X2YMQ4_9ACTO</name>
<feature type="binding site" evidence="11">
    <location>
        <position position="78"/>
    </location>
    <ligand>
        <name>UMP</name>
        <dbReference type="ChEBI" id="CHEBI:57865"/>
    </ligand>
</feature>
<dbReference type="SUPFAM" id="SSF53633">
    <property type="entry name" value="Carbamate kinase-like"/>
    <property type="match status" value="1"/>
</dbReference>
<evidence type="ECO:0000256" key="6">
    <source>
        <dbReference type="ARBA" id="ARBA00022741"/>
    </source>
</evidence>
<sequence length="245" mass="26132">MSDNGSVAPGKRRVLMKLSGEVFGGGQVGLDPDVVSNIAQQVAAAVTQGIQVAIVVGGGNFFRGAELSQHGLDRARADYMGMLGTVMNALALQDFLEQAGVRTRVQSAITMTQVAEPYVPLRAIRHLEKGRVVVFGAGAGMPYFSTDTVSAQRALETHCQELLVGKNGVDGVYTDDPRQNPEAVKLDEVSYEKALRDGLKVVDAAAFSLCSENKLKMRVFGMSQPGNVTRALLGDEIGTVLYSEK</sequence>
<dbReference type="InterPro" id="IPR015963">
    <property type="entry name" value="Uridylate_kinase_bac"/>
</dbReference>
<comment type="pathway">
    <text evidence="2 11">Pyrimidine metabolism; CTP biosynthesis via de novo pathway; UDP from UMP (UMPK route): step 1/1.</text>
</comment>
<dbReference type="GO" id="GO:0044210">
    <property type="term" value="P:'de novo' CTP biosynthetic process"/>
    <property type="evidence" value="ECO:0007669"/>
    <property type="project" value="UniProtKB-UniRule"/>
</dbReference>
<evidence type="ECO:0000256" key="7">
    <source>
        <dbReference type="ARBA" id="ARBA00022777"/>
    </source>
</evidence>
<dbReference type="GeneID" id="55565451"/>
<evidence type="ECO:0000256" key="9">
    <source>
        <dbReference type="ARBA" id="ARBA00022975"/>
    </source>
</evidence>
<dbReference type="InterPro" id="IPR011817">
    <property type="entry name" value="Uridylate_kinase"/>
</dbReference>
<keyword evidence="5 11" id="KW-0808">Transferase</keyword>
<evidence type="ECO:0000313" key="16">
    <source>
        <dbReference type="Proteomes" id="UP000553981"/>
    </source>
</evidence>
<comment type="function">
    <text evidence="11">Catalyzes the reversible phosphorylation of UMP to UDP.</text>
</comment>
<feature type="domain" description="Aspartate/glutamate/uridylate kinase" evidence="12">
    <location>
        <begin position="13"/>
        <end position="220"/>
    </location>
</feature>
<evidence type="ECO:0000256" key="10">
    <source>
        <dbReference type="ARBA" id="ARBA00047767"/>
    </source>
</evidence>
<keyword evidence="8 11" id="KW-0067">ATP-binding</keyword>
<dbReference type="EMBL" id="JABCUI010000003">
    <property type="protein sequence ID" value="NMW87534.1"/>
    <property type="molecule type" value="Genomic_DNA"/>
</dbReference>
<evidence type="ECO:0000256" key="2">
    <source>
        <dbReference type="ARBA" id="ARBA00004791"/>
    </source>
</evidence>
<feature type="binding site" evidence="11">
    <location>
        <position position="167"/>
    </location>
    <ligand>
        <name>ATP</name>
        <dbReference type="ChEBI" id="CHEBI:30616"/>
    </ligand>
</feature>
<dbReference type="PIRSF" id="PIRSF005650">
    <property type="entry name" value="Uridylate_kin"/>
    <property type="match status" value="1"/>
</dbReference>
<feature type="binding site" evidence="11">
    <location>
        <position position="63"/>
    </location>
    <ligand>
        <name>ATP</name>
        <dbReference type="ChEBI" id="CHEBI:30616"/>
    </ligand>
</feature>
<comment type="caution">
    <text evidence="11">Lacks conserved residue(s) required for the propagation of feature annotation.</text>
</comment>
<keyword evidence="4 11" id="KW-0963">Cytoplasm</keyword>
<evidence type="ECO:0000256" key="11">
    <source>
        <dbReference type="HAMAP-Rule" id="MF_01220"/>
    </source>
</evidence>
<comment type="similarity">
    <text evidence="3 11">Belongs to the UMP kinase family.</text>
</comment>
<evidence type="ECO:0000256" key="1">
    <source>
        <dbReference type="ARBA" id="ARBA00004496"/>
    </source>
</evidence>
<organism evidence="14 15">
    <name type="scientific">Mobiluncus curtisii</name>
    <dbReference type="NCBI Taxonomy" id="2051"/>
    <lineage>
        <taxon>Bacteria</taxon>
        <taxon>Bacillati</taxon>
        <taxon>Actinomycetota</taxon>
        <taxon>Actinomycetes</taxon>
        <taxon>Actinomycetales</taxon>
        <taxon>Actinomycetaceae</taxon>
        <taxon>Mobiluncus</taxon>
    </lineage>
</organism>
<keyword evidence="9 11" id="KW-0665">Pyrimidine biosynthesis</keyword>
<dbReference type="Proteomes" id="UP000250245">
    <property type="component" value="Unassembled WGS sequence"/>
</dbReference>
<accession>A0A2X2YMQ4</accession>
<dbReference type="HAMAP" id="MF_01220_B">
    <property type="entry name" value="PyrH_B"/>
    <property type="match status" value="1"/>
</dbReference>
<comment type="subcellular location">
    <subcellularLocation>
        <location evidence="1 11">Cytoplasm</location>
    </subcellularLocation>
</comment>
<dbReference type="AlphaFoldDB" id="A0A2X2YMQ4"/>
<protein>
    <recommendedName>
        <fullName evidence="11">Uridylate kinase</fullName>
        <shortName evidence="11">UK</shortName>
        <ecNumber evidence="11">2.7.4.22</ecNumber>
    </recommendedName>
    <alternativeName>
        <fullName evidence="11">Uridine monophosphate kinase</fullName>
        <shortName evidence="11">UMP kinase</shortName>
        <shortName evidence="11">UMPK</shortName>
    </alternativeName>
</protein>
<dbReference type="PANTHER" id="PTHR42833:SF4">
    <property type="entry name" value="URIDYLATE KINASE PUMPKIN, CHLOROPLASTIC"/>
    <property type="match status" value="1"/>
</dbReference>
<comment type="activity regulation">
    <text evidence="11">Inhibited by UTP.</text>
</comment>
<keyword evidence="7 11" id="KW-0418">Kinase</keyword>
<dbReference type="GO" id="GO:0005524">
    <property type="term" value="F:ATP binding"/>
    <property type="evidence" value="ECO:0007669"/>
    <property type="project" value="UniProtKB-KW"/>
</dbReference>
<feature type="binding site" evidence="11">
    <location>
        <begin position="139"/>
        <end position="146"/>
    </location>
    <ligand>
        <name>UMP</name>
        <dbReference type="ChEBI" id="CHEBI:57865"/>
    </ligand>
</feature>
<evidence type="ECO:0000256" key="5">
    <source>
        <dbReference type="ARBA" id="ARBA00022679"/>
    </source>
</evidence>